<evidence type="ECO:0000256" key="8">
    <source>
        <dbReference type="ARBA" id="ARBA00022955"/>
    </source>
</evidence>
<evidence type="ECO:0000256" key="10">
    <source>
        <dbReference type="ARBA" id="ARBA00023011"/>
    </source>
</evidence>
<keyword evidence="12 19" id="KW-0472">Membrane</keyword>
<keyword evidence="8" id="KW-0752">Steroid biosynthesis</keyword>
<dbReference type="SUPFAM" id="SSF48576">
    <property type="entry name" value="Terpenoid synthases"/>
    <property type="match status" value="1"/>
</dbReference>
<evidence type="ECO:0000313" key="21">
    <source>
        <dbReference type="EMBL" id="KAF2729505.1"/>
    </source>
</evidence>
<keyword evidence="10" id="KW-0756">Sterol biosynthesis</keyword>
<sequence length="482" mass="55053">MPSPLSLAYYIIHPQELRSIVQWKVWHNPVHERDESKESANLKRCFHFLALTSRSFVAVILELHPELLVPMTLFYLALRGLDTVEDDMTLPLEKKEPILRDFDNILEKDGWTFTESGPNEKDRQLLVEFNVVIEEFKNVKPAYKAIIKDITKRMGNGMADYCNNAEHNTNGVNTIADYELYCHYVAGLVGEGCTRLFVEAGLANPALLKRPELMESMGQFLQQVNILRDIKEDYDDKRRFWPKEIWSKYVTEFDDLFKPENKDKALQASSEMVLTALNRADDCLYYLAGLKEQSVFNFCAIPQSMAIATLDVCFQNYGIFQKVVKITKGDACQLMIESTQNLQLVCDIFRRYSRKIHRKNNPHDPNFLRISMACGKTEQFIESIFPSTPKPFDPKTSPKSAEEAAKKAAEANEHKWDMIYMGLAVATTLTVITLSMFFIAWLAGARFDIAWVQFKEQIGQLLGTSGPSNATITNTGAEHNEL</sequence>
<dbReference type="InterPro" id="IPR033904">
    <property type="entry name" value="Trans_IPPS_HH"/>
</dbReference>
<dbReference type="PANTHER" id="PTHR11626">
    <property type="entry name" value="FARNESYL-DIPHOSPHATE FARNESYLTRANSFERASE"/>
    <property type="match status" value="1"/>
</dbReference>
<evidence type="ECO:0000256" key="19">
    <source>
        <dbReference type="RuleBase" id="RU368088"/>
    </source>
</evidence>
<reference evidence="21" key="1">
    <citation type="journal article" date="2020" name="Stud. Mycol.">
        <title>101 Dothideomycetes genomes: a test case for predicting lifestyles and emergence of pathogens.</title>
        <authorList>
            <person name="Haridas S."/>
            <person name="Albert R."/>
            <person name="Binder M."/>
            <person name="Bloem J."/>
            <person name="Labutti K."/>
            <person name="Salamov A."/>
            <person name="Andreopoulos B."/>
            <person name="Baker S."/>
            <person name="Barry K."/>
            <person name="Bills G."/>
            <person name="Bluhm B."/>
            <person name="Cannon C."/>
            <person name="Castanera R."/>
            <person name="Culley D."/>
            <person name="Daum C."/>
            <person name="Ezra D."/>
            <person name="Gonzalez J."/>
            <person name="Henrissat B."/>
            <person name="Kuo A."/>
            <person name="Liang C."/>
            <person name="Lipzen A."/>
            <person name="Lutzoni F."/>
            <person name="Magnuson J."/>
            <person name="Mondo S."/>
            <person name="Nolan M."/>
            <person name="Ohm R."/>
            <person name="Pangilinan J."/>
            <person name="Park H.-J."/>
            <person name="Ramirez L."/>
            <person name="Alfaro M."/>
            <person name="Sun H."/>
            <person name="Tritt A."/>
            <person name="Yoshinaga Y."/>
            <person name="Zwiers L.-H."/>
            <person name="Turgeon B."/>
            <person name="Goodwin S."/>
            <person name="Spatafora J."/>
            <person name="Crous P."/>
            <person name="Grigoriev I."/>
        </authorList>
    </citation>
    <scope>NUCLEOTIDE SEQUENCE</scope>
    <source>
        <strain evidence="21">CBS 125425</strain>
    </source>
</reference>
<comment type="subcellular location">
    <subcellularLocation>
        <location evidence="2">Membrane</location>
        <topology evidence="2">Single-pass membrane protein</topology>
    </subcellularLocation>
</comment>
<evidence type="ECO:0000256" key="1">
    <source>
        <dbReference type="ARBA" id="ARBA00001946"/>
    </source>
</evidence>
<evidence type="ECO:0000256" key="15">
    <source>
        <dbReference type="ARBA" id="ARBA00023268"/>
    </source>
</evidence>
<evidence type="ECO:0000256" key="14">
    <source>
        <dbReference type="ARBA" id="ARBA00023221"/>
    </source>
</evidence>
<dbReference type="InterPro" id="IPR008949">
    <property type="entry name" value="Isoprenoid_synthase_dom_sf"/>
</dbReference>
<keyword evidence="5" id="KW-0444">Lipid biosynthesis</keyword>
<evidence type="ECO:0000256" key="13">
    <source>
        <dbReference type="ARBA" id="ARBA00023166"/>
    </source>
</evidence>
<evidence type="ECO:0000256" key="18">
    <source>
        <dbReference type="ARBA" id="ARBA00053206"/>
    </source>
</evidence>
<dbReference type="OrthoDB" id="431150at2759"/>
<keyword evidence="6 19" id="KW-0808">Transferase</keyword>
<evidence type="ECO:0000256" key="4">
    <source>
        <dbReference type="ARBA" id="ARBA00012373"/>
    </source>
</evidence>
<dbReference type="GO" id="GO:0051996">
    <property type="term" value="F:squalene synthase [NAD(P)H] activity"/>
    <property type="evidence" value="ECO:0007669"/>
    <property type="project" value="UniProtKB-UniRule"/>
</dbReference>
<gene>
    <name evidence="21" type="ORF">EJ04DRAFT_502215</name>
</gene>
<dbReference type="GO" id="GO:0055056">
    <property type="term" value="F:D-glucose transmembrane transporter activity"/>
    <property type="evidence" value="ECO:0007669"/>
    <property type="project" value="UniProtKB-UniRule"/>
</dbReference>
<comment type="function">
    <text evidence="18">Squalene synthase; part of the gene cluster that mediates the biosynthesis of squalestatin S1 (SQS1, also known as zaragozic acid A), a heavily oxidized fungal polyketide that offers potent cholesterol lowering activity by targeting squalene synthase (SS). Catalyzes the condensation of 2 two farnesyl pyrophosphate moieties to form squalene. The presence of a gene encoding a squalene synthase supports the identification of the cluster as being responsible for SQS1 production and suggests a likely mechanism for self-resistance.</text>
</comment>
<evidence type="ECO:0000256" key="12">
    <source>
        <dbReference type="ARBA" id="ARBA00023136"/>
    </source>
</evidence>
<keyword evidence="15" id="KW-0511">Multifunctional enzyme</keyword>
<dbReference type="PROSITE" id="PS01045">
    <property type="entry name" value="SQUALEN_PHYTOEN_SYN_2"/>
    <property type="match status" value="1"/>
</dbReference>
<comment type="pathway">
    <text evidence="19">Terpene metabolism; lanosterol biosynthesis; lanosterol from farnesyl diphosphate: step 1/3.</text>
</comment>
<comment type="similarity">
    <text evidence="3 19">Belongs to the phytoene/squalene synthase family.</text>
</comment>
<evidence type="ECO:0000313" key="22">
    <source>
        <dbReference type="Proteomes" id="UP000799444"/>
    </source>
</evidence>
<dbReference type="NCBIfam" id="TIGR01559">
    <property type="entry name" value="squal_synth"/>
    <property type="match status" value="1"/>
</dbReference>
<dbReference type="PANTHER" id="PTHR11626:SF2">
    <property type="entry name" value="SQUALENE SYNTHASE"/>
    <property type="match status" value="1"/>
</dbReference>
<evidence type="ECO:0000256" key="7">
    <source>
        <dbReference type="ARBA" id="ARBA00022692"/>
    </source>
</evidence>
<dbReference type="FunFam" id="1.10.600.10:FF:000003">
    <property type="entry name" value="Farnesyl-diphosphate farnesyltransferase 1"/>
    <property type="match status" value="1"/>
</dbReference>
<dbReference type="InterPro" id="IPR002060">
    <property type="entry name" value="Squ/phyt_synthse"/>
</dbReference>
<comment type="caution">
    <text evidence="21">The sequence shown here is derived from an EMBL/GenBank/DDBJ whole genome shotgun (WGS) entry which is preliminary data.</text>
</comment>
<keyword evidence="22" id="KW-1185">Reference proteome</keyword>
<evidence type="ECO:0000256" key="11">
    <source>
        <dbReference type="ARBA" id="ARBA00023098"/>
    </source>
</evidence>
<dbReference type="Proteomes" id="UP000799444">
    <property type="component" value="Unassembled WGS sequence"/>
</dbReference>
<organism evidence="21 22">
    <name type="scientific">Polyplosphaeria fusca</name>
    <dbReference type="NCBI Taxonomy" id="682080"/>
    <lineage>
        <taxon>Eukaryota</taxon>
        <taxon>Fungi</taxon>
        <taxon>Dikarya</taxon>
        <taxon>Ascomycota</taxon>
        <taxon>Pezizomycotina</taxon>
        <taxon>Dothideomycetes</taxon>
        <taxon>Pleosporomycetidae</taxon>
        <taxon>Pleosporales</taxon>
        <taxon>Tetraplosphaeriaceae</taxon>
        <taxon>Polyplosphaeria</taxon>
    </lineage>
</organism>
<name>A0A9P4QPU1_9PLEO</name>
<keyword evidence="7 19" id="KW-0812">Transmembrane</keyword>
<feature type="transmembrane region" description="Helical" evidence="19">
    <location>
        <begin position="418"/>
        <end position="443"/>
    </location>
</feature>
<evidence type="ECO:0000256" key="2">
    <source>
        <dbReference type="ARBA" id="ARBA00004167"/>
    </source>
</evidence>
<comment type="function">
    <text evidence="19">Catalyzes the condensation of 2 farnesyl pyrophosphate (FPP) moieties to form squalene.</text>
</comment>
<proteinExistence type="inferred from homology"/>
<protein>
    <recommendedName>
        <fullName evidence="4 19">Squalene synthase</fullName>
        <shortName evidence="19">SQS</shortName>
        <shortName evidence="19">SS</shortName>
        <ecNumber evidence="4 19">2.5.1.21</ecNumber>
    </recommendedName>
</protein>
<comment type="cofactor">
    <cofactor evidence="1 19">
        <name>Mg(2+)</name>
        <dbReference type="ChEBI" id="CHEBI:18420"/>
    </cofactor>
</comment>
<accession>A0A9P4QPU1</accession>
<dbReference type="Pfam" id="PF00494">
    <property type="entry name" value="SQS_PSY"/>
    <property type="match status" value="1"/>
</dbReference>
<dbReference type="PROSITE" id="PS01044">
    <property type="entry name" value="SQUALEN_PHYTOEN_SYN_1"/>
    <property type="match status" value="1"/>
</dbReference>
<dbReference type="InterPro" id="IPR006449">
    <property type="entry name" value="Squal_synth-like"/>
</dbReference>
<dbReference type="GO" id="GO:0006696">
    <property type="term" value="P:ergosterol biosynthetic process"/>
    <property type="evidence" value="ECO:0007669"/>
    <property type="project" value="TreeGrafter"/>
</dbReference>
<dbReference type="GO" id="GO:0045338">
    <property type="term" value="P:farnesyl diphosphate metabolic process"/>
    <property type="evidence" value="ECO:0007669"/>
    <property type="project" value="InterPro"/>
</dbReference>
<evidence type="ECO:0000256" key="3">
    <source>
        <dbReference type="ARBA" id="ARBA00006251"/>
    </source>
</evidence>
<dbReference type="InterPro" id="IPR044844">
    <property type="entry name" value="Trans_IPPS_euk-type"/>
</dbReference>
<evidence type="ECO:0000256" key="9">
    <source>
        <dbReference type="ARBA" id="ARBA00022989"/>
    </source>
</evidence>
<comment type="catalytic activity">
    <reaction evidence="16 19">
        <text>2 (2E,6E)-farnesyl diphosphate + NADPH + H(+) = squalene + 2 diphosphate + NADP(+)</text>
        <dbReference type="Rhea" id="RHEA:32295"/>
        <dbReference type="ChEBI" id="CHEBI:15378"/>
        <dbReference type="ChEBI" id="CHEBI:15440"/>
        <dbReference type="ChEBI" id="CHEBI:33019"/>
        <dbReference type="ChEBI" id="CHEBI:57783"/>
        <dbReference type="ChEBI" id="CHEBI:58349"/>
        <dbReference type="ChEBI" id="CHEBI:175763"/>
        <dbReference type="EC" id="2.5.1.21"/>
    </reaction>
</comment>
<comment type="catalytic activity">
    <reaction evidence="17 19">
        <text>2 (2E,6E)-farnesyl diphosphate + NADH + H(+) = squalene + 2 diphosphate + NAD(+)</text>
        <dbReference type="Rhea" id="RHEA:32299"/>
        <dbReference type="ChEBI" id="CHEBI:15378"/>
        <dbReference type="ChEBI" id="CHEBI:15440"/>
        <dbReference type="ChEBI" id="CHEBI:33019"/>
        <dbReference type="ChEBI" id="CHEBI:57540"/>
        <dbReference type="ChEBI" id="CHEBI:57945"/>
        <dbReference type="ChEBI" id="CHEBI:175763"/>
        <dbReference type="EC" id="2.5.1.21"/>
    </reaction>
</comment>
<dbReference type="InterPro" id="IPR019845">
    <property type="entry name" value="Squalene/phytoene_synthase_CS"/>
</dbReference>
<keyword evidence="14" id="KW-0753">Steroid metabolism</keyword>
<dbReference type="Gene3D" id="1.10.600.10">
    <property type="entry name" value="Farnesyl Diphosphate Synthase"/>
    <property type="match status" value="1"/>
</dbReference>
<evidence type="ECO:0000256" key="5">
    <source>
        <dbReference type="ARBA" id="ARBA00022516"/>
    </source>
</evidence>
<dbReference type="CDD" id="cd00683">
    <property type="entry name" value="Trans_IPPS_HH"/>
    <property type="match status" value="1"/>
</dbReference>
<evidence type="ECO:0000256" key="16">
    <source>
        <dbReference type="ARBA" id="ARBA00050857"/>
    </source>
</evidence>
<keyword evidence="9 19" id="KW-1133">Transmembrane helix</keyword>
<dbReference type="SFLD" id="SFLDS00005">
    <property type="entry name" value="Isoprenoid_Synthase_Type_I"/>
    <property type="match status" value="1"/>
</dbReference>
<feature type="region of interest" description="Disordered" evidence="20">
    <location>
        <begin position="388"/>
        <end position="407"/>
    </location>
</feature>
<keyword evidence="13" id="KW-1207">Sterol metabolism</keyword>
<dbReference type="EMBL" id="ML996243">
    <property type="protein sequence ID" value="KAF2729505.1"/>
    <property type="molecule type" value="Genomic_DNA"/>
</dbReference>
<dbReference type="GO" id="GO:0005789">
    <property type="term" value="C:endoplasmic reticulum membrane"/>
    <property type="evidence" value="ECO:0007669"/>
    <property type="project" value="TreeGrafter"/>
</dbReference>
<evidence type="ECO:0000256" key="20">
    <source>
        <dbReference type="SAM" id="MobiDB-lite"/>
    </source>
</evidence>
<keyword evidence="11" id="KW-0443">Lipid metabolism</keyword>
<dbReference type="AlphaFoldDB" id="A0A9P4QPU1"/>
<dbReference type="EC" id="2.5.1.21" evidence="4 19"/>
<dbReference type="SFLD" id="SFLDG01018">
    <property type="entry name" value="Squalene/Phytoene_Synthase_Lik"/>
    <property type="match status" value="1"/>
</dbReference>
<evidence type="ECO:0000256" key="6">
    <source>
        <dbReference type="ARBA" id="ARBA00022679"/>
    </source>
</evidence>
<evidence type="ECO:0000256" key="17">
    <source>
        <dbReference type="ARBA" id="ARBA00051754"/>
    </source>
</evidence>